<evidence type="ECO:0000313" key="4">
    <source>
        <dbReference type="Proteomes" id="UP000237797"/>
    </source>
</evidence>
<dbReference type="Pfam" id="PF01551">
    <property type="entry name" value="Peptidase_M23"/>
    <property type="match status" value="1"/>
</dbReference>
<feature type="transmembrane region" description="Helical" evidence="1">
    <location>
        <begin position="12"/>
        <end position="34"/>
    </location>
</feature>
<proteinExistence type="predicted"/>
<gene>
    <name evidence="3" type="ORF">CLV97_1447</name>
</gene>
<dbReference type="InterPro" id="IPR011055">
    <property type="entry name" value="Dup_hybrid_motif"/>
</dbReference>
<dbReference type="InterPro" id="IPR023346">
    <property type="entry name" value="Lysozyme-like_dom_sf"/>
</dbReference>
<dbReference type="Gene3D" id="2.70.70.10">
    <property type="entry name" value="Glucose Permease (Domain IIA)"/>
    <property type="match status" value="1"/>
</dbReference>
<dbReference type="InterPro" id="IPR016047">
    <property type="entry name" value="M23ase_b-sheet_dom"/>
</dbReference>
<dbReference type="PANTHER" id="PTHR21666:SF270">
    <property type="entry name" value="MUREIN HYDROLASE ACTIVATOR ENVC"/>
    <property type="match status" value="1"/>
</dbReference>
<evidence type="ECO:0000256" key="1">
    <source>
        <dbReference type="SAM" id="Phobius"/>
    </source>
</evidence>
<dbReference type="SUPFAM" id="SSF53955">
    <property type="entry name" value="Lysozyme-like"/>
    <property type="match status" value="1"/>
</dbReference>
<dbReference type="InterPro" id="IPR050570">
    <property type="entry name" value="Cell_wall_metabolism_enzyme"/>
</dbReference>
<reference evidence="3 4" key="1">
    <citation type="submission" date="2018-03" db="EMBL/GenBank/DDBJ databases">
        <title>Genomic Encyclopedia of Archaeal and Bacterial Type Strains, Phase II (KMG-II): from individual species to whole genera.</title>
        <authorList>
            <person name="Goeker M."/>
        </authorList>
    </citation>
    <scope>NUCLEOTIDE SEQUENCE [LARGE SCALE GENOMIC DNA]</scope>
    <source>
        <strain evidence="3 4">DSM 44946</strain>
    </source>
</reference>
<name>A0A2T0LA41_9BACL</name>
<keyword evidence="1" id="KW-0812">Transmembrane</keyword>
<evidence type="ECO:0000259" key="2">
    <source>
        <dbReference type="Pfam" id="PF01551"/>
    </source>
</evidence>
<organism evidence="3 4">
    <name type="scientific">Planifilum fimeticola</name>
    <dbReference type="NCBI Taxonomy" id="201975"/>
    <lineage>
        <taxon>Bacteria</taxon>
        <taxon>Bacillati</taxon>
        <taxon>Bacillota</taxon>
        <taxon>Bacilli</taxon>
        <taxon>Bacillales</taxon>
        <taxon>Thermoactinomycetaceae</taxon>
        <taxon>Planifilum</taxon>
    </lineage>
</organism>
<feature type="domain" description="M23ase beta-sheet core" evidence="2">
    <location>
        <begin position="172"/>
        <end position="272"/>
    </location>
</feature>
<comment type="caution">
    <text evidence="3">The sequence shown here is derived from an EMBL/GenBank/DDBJ whole genome shotgun (WGS) entry which is preliminary data.</text>
</comment>
<dbReference type="SUPFAM" id="SSF51261">
    <property type="entry name" value="Duplicated hybrid motif"/>
    <property type="match status" value="1"/>
</dbReference>
<evidence type="ECO:0000313" key="3">
    <source>
        <dbReference type="EMBL" id="PRX38611.1"/>
    </source>
</evidence>
<protein>
    <submittedName>
        <fullName evidence="3">Peptidase M23-like protein</fullName>
    </submittedName>
</protein>
<keyword evidence="1" id="KW-1133">Transmembrane helix</keyword>
<dbReference type="GO" id="GO:0004222">
    <property type="term" value="F:metalloendopeptidase activity"/>
    <property type="evidence" value="ECO:0007669"/>
    <property type="project" value="TreeGrafter"/>
</dbReference>
<keyword evidence="1" id="KW-0472">Membrane</keyword>
<dbReference type="AlphaFoldDB" id="A0A2T0LA41"/>
<dbReference type="Proteomes" id="UP000237797">
    <property type="component" value="Unassembled WGS sequence"/>
</dbReference>
<dbReference type="CDD" id="cd12797">
    <property type="entry name" value="M23_peptidase"/>
    <property type="match status" value="1"/>
</dbReference>
<sequence length="295" mass="33750">MKNCRWKGRVSLIRRVLVVLLMIAALMAALFFIFREWFRSGEVRELRLPADLARHYAEAERETGVSWAYLAAIDEVESGYEQATPSSIRERAGWIRERTEGNGHSVRAAERAIRQGFPDNRAEEILEIAESYRWMVPSLTEGYAFPFRRSDRDRVSYSDTWGAGRTYGGDRKHEGTDLMAKKGIPILSVADGVIVRKGWNRLGGWAVTVMDRNHPQIFYYYAHMSRYGEGIKAGQRVERGQVIGYVGDSGYGPKGTTGKFPPHLHFGIYVRESLLSWEREAINPYPLLKVWEAEK</sequence>
<dbReference type="PANTHER" id="PTHR21666">
    <property type="entry name" value="PEPTIDASE-RELATED"/>
    <property type="match status" value="1"/>
</dbReference>
<keyword evidence="4" id="KW-1185">Reference proteome</keyword>
<dbReference type="EMBL" id="PVNE01000044">
    <property type="protein sequence ID" value="PRX38611.1"/>
    <property type="molecule type" value="Genomic_DNA"/>
</dbReference>
<accession>A0A2T0LA41</accession>